<dbReference type="InterPro" id="IPR044912">
    <property type="entry name" value="Egfr_JX_dom"/>
</dbReference>
<dbReference type="AlphaFoldDB" id="A0A0D0CHE5"/>
<dbReference type="HOGENOM" id="CLU_1372348_0_0_1"/>
<dbReference type="EC" id="2.7.10.1" evidence="1"/>
<feature type="compositionally biased region" description="Basic and acidic residues" evidence="5">
    <location>
        <begin position="89"/>
        <end position="98"/>
    </location>
</feature>
<evidence type="ECO:0000256" key="4">
    <source>
        <dbReference type="ARBA" id="ARBA00023137"/>
    </source>
</evidence>
<dbReference type="OrthoDB" id="2526171at2759"/>
<name>A0A0D0CHE5_9AGAR</name>
<keyword evidence="4" id="KW-0829">Tyrosine-protein kinase</keyword>
<accession>A0A0D0CHE5</accession>
<feature type="compositionally biased region" description="Low complexity" evidence="5">
    <location>
        <begin position="22"/>
        <end position="50"/>
    </location>
</feature>
<dbReference type="Gene3D" id="6.10.250.2930">
    <property type="match status" value="1"/>
</dbReference>
<keyword evidence="3" id="KW-0418">Kinase</keyword>
<reference evidence="7 8" key="1">
    <citation type="submission" date="2014-04" db="EMBL/GenBank/DDBJ databases">
        <title>Evolutionary Origins and Diversification of the Mycorrhizal Mutualists.</title>
        <authorList>
            <consortium name="DOE Joint Genome Institute"/>
            <consortium name="Mycorrhizal Genomics Consortium"/>
            <person name="Kohler A."/>
            <person name="Kuo A."/>
            <person name="Nagy L.G."/>
            <person name="Floudas D."/>
            <person name="Copeland A."/>
            <person name="Barry K.W."/>
            <person name="Cichocki N."/>
            <person name="Veneault-Fourrey C."/>
            <person name="LaButti K."/>
            <person name="Lindquist E.A."/>
            <person name="Lipzen A."/>
            <person name="Lundell T."/>
            <person name="Morin E."/>
            <person name="Murat C."/>
            <person name="Riley R."/>
            <person name="Ohm R."/>
            <person name="Sun H."/>
            <person name="Tunlid A."/>
            <person name="Henrissat B."/>
            <person name="Grigoriev I.V."/>
            <person name="Hibbett D.S."/>
            <person name="Martin F."/>
        </authorList>
    </citation>
    <scope>NUCLEOTIDE SEQUENCE [LARGE SCALE GENOMIC DNA]</scope>
    <source>
        <strain evidence="7 8">FD-317 M1</strain>
    </source>
</reference>
<evidence type="ECO:0000313" key="7">
    <source>
        <dbReference type="EMBL" id="KIK57662.1"/>
    </source>
</evidence>
<keyword evidence="6" id="KW-0472">Membrane</keyword>
<dbReference type="EMBL" id="KN834789">
    <property type="protein sequence ID" value="KIK57662.1"/>
    <property type="molecule type" value="Genomic_DNA"/>
</dbReference>
<protein>
    <recommendedName>
        <fullName evidence="1">receptor protein-tyrosine kinase</fullName>
        <ecNumber evidence="1">2.7.10.1</ecNumber>
    </recommendedName>
</protein>
<organism evidence="7 8">
    <name type="scientific">Collybiopsis luxurians FD-317 M1</name>
    <dbReference type="NCBI Taxonomy" id="944289"/>
    <lineage>
        <taxon>Eukaryota</taxon>
        <taxon>Fungi</taxon>
        <taxon>Dikarya</taxon>
        <taxon>Basidiomycota</taxon>
        <taxon>Agaricomycotina</taxon>
        <taxon>Agaricomycetes</taxon>
        <taxon>Agaricomycetidae</taxon>
        <taxon>Agaricales</taxon>
        <taxon>Marasmiineae</taxon>
        <taxon>Omphalotaceae</taxon>
        <taxon>Collybiopsis</taxon>
        <taxon>Collybiopsis luxurians</taxon>
    </lineage>
</organism>
<feature type="compositionally biased region" description="Polar residues" evidence="5">
    <location>
        <begin position="151"/>
        <end position="178"/>
    </location>
</feature>
<evidence type="ECO:0000256" key="3">
    <source>
        <dbReference type="ARBA" id="ARBA00022777"/>
    </source>
</evidence>
<keyword evidence="2" id="KW-0808">Transferase</keyword>
<dbReference type="GO" id="GO:0004714">
    <property type="term" value="F:transmembrane receptor protein tyrosine kinase activity"/>
    <property type="evidence" value="ECO:0007669"/>
    <property type="project" value="UniProtKB-EC"/>
</dbReference>
<keyword evidence="6" id="KW-0812">Transmembrane</keyword>
<evidence type="ECO:0000256" key="5">
    <source>
        <dbReference type="SAM" id="MobiDB-lite"/>
    </source>
</evidence>
<feature type="region of interest" description="Disordered" evidence="5">
    <location>
        <begin position="81"/>
        <end position="101"/>
    </location>
</feature>
<sequence length="199" mass="20822">MGVSKAEDTFNPTLAQAVGDQPESTAVAPATTPTTPSITSSPSPTSKKSDAGVIAGSVVGGVIAGCIIVVAVLYLLRRQRHRRRRNRSHIVELDDKPRPYPIPGIPESRTSHTGTAFHASVPVSSVPSAGPRLYNPNDPTTFPNAVLSMAPSHSTTRPAQSASGHSPQSSETGMTGFISSNYHTLVPNRQPASGIIPEL</sequence>
<evidence type="ECO:0000256" key="1">
    <source>
        <dbReference type="ARBA" id="ARBA00011902"/>
    </source>
</evidence>
<feature type="region of interest" description="Disordered" evidence="5">
    <location>
        <begin position="138"/>
        <end position="178"/>
    </location>
</feature>
<keyword evidence="6" id="KW-1133">Transmembrane helix</keyword>
<feature type="transmembrane region" description="Helical" evidence="6">
    <location>
        <begin position="51"/>
        <end position="76"/>
    </location>
</feature>
<dbReference type="Proteomes" id="UP000053593">
    <property type="component" value="Unassembled WGS sequence"/>
</dbReference>
<gene>
    <name evidence="7" type="ORF">GYMLUDRAFT_61078</name>
</gene>
<evidence type="ECO:0000256" key="6">
    <source>
        <dbReference type="SAM" id="Phobius"/>
    </source>
</evidence>
<proteinExistence type="predicted"/>
<evidence type="ECO:0000256" key="2">
    <source>
        <dbReference type="ARBA" id="ARBA00022679"/>
    </source>
</evidence>
<evidence type="ECO:0000313" key="8">
    <source>
        <dbReference type="Proteomes" id="UP000053593"/>
    </source>
</evidence>
<feature type="region of interest" description="Disordered" evidence="5">
    <location>
        <begin position="1"/>
        <end position="50"/>
    </location>
</feature>
<keyword evidence="8" id="KW-1185">Reference proteome</keyword>